<dbReference type="OrthoDB" id="9811701at2"/>
<dbReference type="PANTHER" id="PTHR30249:SF17">
    <property type="entry name" value="HOLIN-LIKE PROTEIN CIDB"/>
    <property type="match status" value="1"/>
</dbReference>
<protein>
    <submittedName>
        <fullName evidence="7">TIGR00659 family protein</fullName>
    </submittedName>
</protein>
<feature type="transmembrane region" description="Helical" evidence="6">
    <location>
        <begin position="63"/>
        <end position="80"/>
    </location>
</feature>
<evidence type="ECO:0000256" key="6">
    <source>
        <dbReference type="SAM" id="Phobius"/>
    </source>
</evidence>
<organism evidence="7 8">
    <name type="scientific">Fontibacillus panacisegetis</name>
    <dbReference type="NCBI Taxonomy" id="670482"/>
    <lineage>
        <taxon>Bacteria</taxon>
        <taxon>Bacillati</taxon>
        <taxon>Bacillota</taxon>
        <taxon>Bacilli</taxon>
        <taxon>Bacillales</taxon>
        <taxon>Paenibacillaceae</taxon>
        <taxon>Fontibacillus</taxon>
    </lineage>
</organism>
<dbReference type="AlphaFoldDB" id="A0A1G7HEY8"/>
<gene>
    <name evidence="7" type="ORF">SAMN04488542_104140</name>
</gene>
<sequence>MQQLLFALGMILLTVAAYYATTLLYKRFSYSFLIPIVTATILIIVFLQVLHIPYNSYMIGGEWINSLLGPAVVALAYPLYKQRHFLIKHFFPILGGVLVGAISGMISVGLLAKMFGFSDPLTLSLIPKSLTTPVAIDVAKGLGGNVSMTIIAVLIAGIFGAIAAPTIFKYTRIDSHIGKGIALGSASHAIGTTKAAEYSELAFSMSSIAMTLCAIIGSFLGPVIAHIFNF</sequence>
<keyword evidence="4 6" id="KW-1133">Transmembrane helix</keyword>
<dbReference type="STRING" id="670482.SAMN04488542_104140"/>
<dbReference type="RefSeq" id="WP_091227540.1">
    <property type="nucleotide sequence ID" value="NZ_FNBG01000004.1"/>
</dbReference>
<feature type="transmembrane region" description="Helical" evidence="6">
    <location>
        <begin position="92"/>
        <end position="115"/>
    </location>
</feature>
<name>A0A1G7HEY8_9BACL</name>
<proteinExistence type="predicted"/>
<feature type="transmembrane region" description="Helical" evidence="6">
    <location>
        <begin position="146"/>
        <end position="168"/>
    </location>
</feature>
<evidence type="ECO:0000313" key="7">
    <source>
        <dbReference type="EMBL" id="SDE99057.1"/>
    </source>
</evidence>
<dbReference type="PANTHER" id="PTHR30249">
    <property type="entry name" value="PUTATIVE SEROTONIN TRANSPORTER"/>
    <property type="match status" value="1"/>
</dbReference>
<feature type="transmembrane region" description="Helical" evidence="6">
    <location>
        <begin position="32"/>
        <end position="51"/>
    </location>
</feature>
<dbReference type="EMBL" id="FNBG01000004">
    <property type="protein sequence ID" value="SDE99057.1"/>
    <property type="molecule type" value="Genomic_DNA"/>
</dbReference>
<evidence type="ECO:0000256" key="1">
    <source>
        <dbReference type="ARBA" id="ARBA00004651"/>
    </source>
</evidence>
<evidence type="ECO:0000256" key="2">
    <source>
        <dbReference type="ARBA" id="ARBA00022475"/>
    </source>
</evidence>
<comment type="subcellular location">
    <subcellularLocation>
        <location evidence="1">Cell membrane</location>
        <topology evidence="1">Multi-pass membrane protein</topology>
    </subcellularLocation>
</comment>
<evidence type="ECO:0000313" key="8">
    <source>
        <dbReference type="Proteomes" id="UP000198972"/>
    </source>
</evidence>
<dbReference type="Pfam" id="PF04172">
    <property type="entry name" value="LrgB"/>
    <property type="match status" value="1"/>
</dbReference>
<dbReference type="GO" id="GO:0005886">
    <property type="term" value="C:plasma membrane"/>
    <property type="evidence" value="ECO:0007669"/>
    <property type="project" value="UniProtKB-SubCell"/>
</dbReference>
<keyword evidence="8" id="KW-1185">Reference proteome</keyword>
<keyword evidence="2" id="KW-1003">Cell membrane</keyword>
<keyword evidence="3 6" id="KW-0812">Transmembrane</keyword>
<feature type="transmembrane region" description="Helical" evidence="6">
    <location>
        <begin position="6"/>
        <end position="25"/>
    </location>
</feature>
<accession>A0A1G7HEY8</accession>
<keyword evidence="5 6" id="KW-0472">Membrane</keyword>
<reference evidence="7 8" key="1">
    <citation type="submission" date="2016-10" db="EMBL/GenBank/DDBJ databases">
        <authorList>
            <person name="de Groot N.N."/>
        </authorList>
    </citation>
    <scope>NUCLEOTIDE SEQUENCE [LARGE SCALE GENOMIC DNA]</scope>
    <source>
        <strain evidence="7 8">DSM 28129</strain>
    </source>
</reference>
<evidence type="ECO:0000256" key="4">
    <source>
        <dbReference type="ARBA" id="ARBA00022989"/>
    </source>
</evidence>
<evidence type="ECO:0000256" key="3">
    <source>
        <dbReference type="ARBA" id="ARBA00022692"/>
    </source>
</evidence>
<feature type="transmembrane region" description="Helical" evidence="6">
    <location>
        <begin position="208"/>
        <end position="228"/>
    </location>
</feature>
<dbReference type="InterPro" id="IPR007300">
    <property type="entry name" value="CidB/LrgB"/>
</dbReference>
<evidence type="ECO:0000256" key="5">
    <source>
        <dbReference type="ARBA" id="ARBA00023136"/>
    </source>
</evidence>
<dbReference type="Proteomes" id="UP000198972">
    <property type="component" value="Unassembled WGS sequence"/>
</dbReference>